<name>A0A8H5B041_9AGAR</name>
<dbReference type="EMBL" id="JAACJK010000223">
    <property type="protein sequence ID" value="KAF5313568.1"/>
    <property type="molecule type" value="Genomic_DNA"/>
</dbReference>
<feature type="region of interest" description="Disordered" evidence="1">
    <location>
        <begin position="1"/>
        <end position="35"/>
    </location>
</feature>
<organism evidence="2 3">
    <name type="scientific">Ephemerocybe angulata</name>
    <dbReference type="NCBI Taxonomy" id="980116"/>
    <lineage>
        <taxon>Eukaryota</taxon>
        <taxon>Fungi</taxon>
        <taxon>Dikarya</taxon>
        <taxon>Basidiomycota</taxon>
        <taxon>Agaricomycotina</taxon>
        <taxon>Agaricomycetes</taxon>
        <taxon>Agaricomycetidae</taxon>
        <taxon>Agaricales</taxon>
        <taxon>Agaricineae</taxon>
        <taxon>Psathyrellaceae</taxon>
        <taxon>Ephemerocybe</taxon>
    </lineage>
</organism>
<keyword evidence="3" id="KW-1185">Reference proteome</keyword>
<evidence type="ECO:0000313" key="2">
    <source>
        <dbReference type="EMBL" id="KAF5313568.1"/>
    </source>
</evidence>
<accession>A0A8H5B041</accession>
<sequence>MPYFSYTHSQGSPASRRRRVLGNPKSPARSASQSKHLRNIDVLEPSLGTTSIFSSSSSSSSGLPLSTLIPPAVNVLPTELLTYIFALCLPSTLSVPTPSTAPLLLCQICAFWRRLARGTPLLWVRLDLGNIRPPAISTYPVEHSSKSSNGKLPLNLTSLVHLYTTLALPIPLREFRIVVSRYRWAGVKTDWERGMREWTVERPLLNRSDISSRPSTPSDLHIRLSARDVLENVLLRSGACERMLSLDVEMDDLEDIPRIEYGGYIVRTHSCVSDLTYKYETQDGPTSSPSHNFSHLHSLNLRLPHLALSDLPFSIDSFLPIPTQLRIAVNHIQMALGWKSSDGHGWGCAFGDPLSVQELKEVEVDTPWVALVPSRYVSPSRPASPFRLSLLPYGQLTRLTISRPIPRWLFRALLVECTCLQSLCASVIHCHRDTGVGGEVQEGGDDGLNAECYEAFGVDPIEFAWHESDAVDTQGRSGGGGGGGLDRRGEMWVLQCMEEMRLTLGARLTQDERVWVRRLRRAARVAGHSTTLAAGLVVGGRAMERGDDGVGSWKDIEFVGEMDASAENEAVVECTLGGFGFIIGRFGTLHVQFSDKA</sequence>
<evidence type="ECO:0008006" key="4">
    <source>
        <dbReference type="Google" id="ProtNLM"/>
    </source>
</evidence>
<dbReference type="Proteomes" id="UP000541558">
    <property type="component" value="Unassembled WGS sequence"/>
</dbReference>
<gene>
    <name evidence="2" type="ORF">D9611_010177</name>
</gene>
<protein>
    <recommendedName>
        <fullName evidence="4">F-box domain-containing protein</fullName>
    </recommendedName>
</protein>
<reference evidence="2 3" key="1">
    <citation type="journal article" date="2020" name="ISME J.">
        <title>Uncovering the hidden diversity of litter-decomposition mechanisms in mushroom-forming fungi.</title>
        <authorList>
            <person name="Floudas D."/>
            <person name="Bentzer J."/>
            <person name="Ahren D."/>
            <person name="Johansson T."/>
            <person name="Persson P."/>
            <person name="Tunlid A."/>
        </authorList>
    </citation>
    <scope>NUCLEOTIDE SEQUENCE [LARGE SCALE GENOMIC DNA]</scope>
    <source>
        <strain evidence="2 3">CBS 175.51</strain>
    </source>
</reference>
<evidence type="ECO:0000313" key="3">
    <source>
        <dbReference type="Proteomes" id="UP000541558"/>
    </source>
</evidence>
<proteinExistence type="predicted"/>
<feature type="compositionally biased region" description="Polar residues" evidence="1">
    <location>
        <begin position="1"/>
        <end position="13"/>
    </location>
</feature>
<comment type="caution">
    <text evidence="2">The sequence shown here is derived from an EMBL/GenBank/DDBJ whole genome shotgun (WGS) entry which is preliminary data.</text>
</comment>
<dbReference type="AlphaFoldDB" id="A0A8H5B041"/>
<evidence type="ECO:0000256" key="1">
    <source>
        <dbReference type="SAM" id="MobiDB-lite"/>
    </source>
</evidence>
<dbReference type="OrthoDB" id="3069564at2759"/>